<comment type="caution">
    <text evidence="4">The sequence shown here is derived from an EMBL/GenBank/DDBJ whole genome shotgun (WGS) entry which is preliminary data.</text>
</comment>
<feature type="transmembrane region" description="Helical" evidence="2">
    <location>
        <begin position="478"/>
        <end position="501"/>
    </location>
</feature>
<evidence type="ECO:0000256" key="2">
    <source>
        <dbReference type="SAM" id="Phobius"/>
    </source>
</evidence>
<evidence type="ECO:0000259" key="3">
    <source>
        <dbReference type="Pfam" id="PF12146"/>
    </source>
</evidence>
<dbReference type="EMBL" id="JACZHT010000001">
    <property type="protein sequence ID" value="MBE1236146.1"/>
    <property type="molecule type" value="Genomic_DNA"/>
</dbReference>
<feature type="transmembrane region" description="Helical" evidence="2">
    <location>
        <begin position="317"/>
        <end position="335"/>
    </location>
</feature>
<dbReference type="Gene3D" id="3.40.50.1820">
    <property type="entry name" value="alpha/beta hydrolase"/>
    <property type="match status" value="1"/>
</dbReference>
<dbReference type="PANTHER" id="PTHR22946:SF9">
    <property type="entry name" value="POLYKETIDE TRANSFERASE AF380"/>
    <property type="match status" value="1"/>
</dbReference>
<proteinExistence type="predicted"/>
<evidence type="ECO:0000256" key="1">
    <source>
        <dbReference type="ARBA" id="ARBA00022801"/>
    </source>
</evidence>
<evidence type="ECO:0000313" key="4">
    <source>
        <dbReference type="EMBL" id="MBE1236146.1"/>
    </source>
</evidence>
<keyword evidence="2" id="KW-1133">Transmembrane helix</keyword>
<accession>A0A8J6YMP8</accession>
<dbReference type="RefSeq" id="WP_192533026.1">
    <property type="nucleotide sequence ID" value="NZ_JACZHT010000001.1"/>
</dbReference>
<keyword evidence="2" id="KW-0812">Transmembrane</keyword>
<feature type="transmembrane region" description="Helical" evidence="2">
    <location>
        <begin position="20"/>
        <end position="40"/>
    </location>
</feature>
<feature type="transmembrane region" description="Helical" evidence="2">
    <location>
        <begin position="452"/>
        <end position="472"/>
    </location>
</feature>
<keyword evidence="5" id="KW-1185">Reference proteome</keyword>
<dbReference type="InterPro" id="IPR029058">
    <property type="entry name" value="AB_hydrolase_fold"/>
</dbReference>
<name>A0A8J6YMP8_9PROT</name>
<dbReference type="InterPro" id="IPR022742">
    <property type="entry name" value="Hydrolase_4"/>
</dbReference>
<dbReference type="SUPFAM" id="SSF53474">
    <property type="entry name" value="alpha/beta-Hydrolases"/>
    <property type="match status" value="1"/>
</dbReference>
<organism evidence="4 5">
    <name type="scientific">Phaeovibrio sulfidiphilus</name>
    <dbReference type="NCBI Taxonomy" id="1220600"/>
    <lineage>
        <taxon>Bacteria</taxon>
        <taxon>Pseudomonadati</taxon>
        <taxon>Pseudomonadota</taxon>
        <taxon>Alphaproteobacteria</taxon>
        <taxon>Rhodospirillales</taxon>
        <taxon>Rhodospirillaceae</taxon>
        <taxon>Phaeovibrio</taxon>
    </lineage>
</organism>
<dbReference type="GO" id="GO:0052689">
    <property type="term" value="F:carboxylic ester hydrolase activity"/>
    <property type="evidence" value="ECO:0007669"/>
    <property type="project" value="UniProtKB-ARBA"/>
</dbReference>
<gene>
    <name evidence="4" type="ORF">IHV25_00530</name>
</gene>
<evidence type="ECO:0000313" key="5">
    <source>
        <dbReference type="Proteomes" id="UP000631034"/>
    </source>
</evidence>
<dbReference type="AlphaFoldDB" id="A0A8J6YMP8"/>
<feature type="transmembrane region" description="Helical" evidence="2">
    <location>
        <begin position="420"/>
        <end position="440"/>
    </location>
</feature>
<dbReference type="InterPro" id="IPR050261">
    <property type="entry name" value="FrsA_esterase"/>
</dbReference>
<keyword evidence="1 4" id="KW-0378">Hydrolase</keyword>
<reference evidence="4" key="1">
    <citation type="submission" date="2020-10" db="EMBL/GenBank/DDBJ databases">
        <title>Genome sequence of the unusual species of purple photosynthetic bacteria, Phaeovibrio sulfidiphilus DSM 23193, type strain.</title>
        <authorList>
            <person name="Kyndt J.A."/>
            <person name="Meyer T.E."/>
        </authorList>
    </citation>
    <scope>NUCLEOTIDE SEQUENCE</scope>
    <source>
        <strain evidence="4">DSM 23193</strain>
    </source>
</reference>
<dbReference type="Proteomes" id="UP000631034">
    <property type="component" value="Unassembled WGS sequence"/>
</dbReference>
<feature type="transmembrane region" description="Helical" evidence="2">
    <location>
        <begin position="347"/>
        <end position="366"/>
    </location>
</feature>
<feature type="transmembrane region" description="Helical" evidence="2">
    <location>
        <begin position="278"/>
        <end position="297"/>
    </location>
</feature>
<dbReference type="Pfam" id="PF12146">
    <property type="entry name" value="Hydrolase_4"/>
    <property type="match status" value="1"/>
</dbReference>
<sequence>MSPRKRPPAPPLPLYRTLPVRLLALAVSLVLIVVALVQLLTPLLHIQIERDRAGTTPVTVFRPATNPGPPVVVSHGFAGSRSLMQTYALALARDGYTVVTYDSLGHGSNPEPLAGDLDKPEGATAHLLAQLDQVVDYARALVPGEQRVALLGHSMATDILVRHTVEHPDTSATIALSLYSPEITAQIPHNLLVLVGALEQGTLKGEAMKAVGMVAGLPRPEPGVTYGQREDNTLRRWDTVPGVEHVGILFSTRGAREAADWLDFVLERPGTPGAAVAVLPWVALLLAGTGLLGWFLFQFLPRATPRKSPPSLKWGPFLLLALVPAVLTPPVARMLPTDFLPTLVGDYLMVHCALYGLFTALGLALWRRLGRGAPVAPRSWPVAAPRTLMVLALSTLLVTAYTFLGFIFPTNDFITVVIPGASRLPVAAFAVLAVLPFILADETLVRAPSGTLGAAAVTRLLFLLSLGAAIALDFQSLFFLIVLLPLLAVFLLIYMLISWWAWRQTGHVLPGAIAEALGLSFLIAAAFPIVSG</sequence>
<feature type="transmembrane region" description="Helical" evidence="2">
    <location>
        <begin position="387"/>
        <end position="408"/>
    </location>
</feature>
<feature type="transmembrane region" description="Helical" evidence="2">
    <location>
        <begin position="508"/>
        <end position="530"/>
    </location>
</feature>
<dbReference type="PANTHER" id="PTHR22946">
    <property type="entry name" value="DIENELACTONE HYDROLASE DOMAIN-CONTAINING PROTEIN-RELATED"/>
    <property type="match status" value="1"/>
</dbReference>
<protein>
    <submittedName>
        <fullName evidence="4">Alpha/beta fold hydrolase</fullName>
    </submittedName>
</protein>
<feature type="domain" description="Serine aminopeptidase S33" evidence="3">
    <location>
        <begin position="71"/>
        <end position="184"/>
    </location>
</feature>
<keyword evidence="2" id="KW-0472">Membrane</keyword>